<evidence type="ECO:0000256" key="3">
    <source>
        <dbReference type="ARBA" id="ARBA00022553"/>
    </source>
</evidence>
<dbReference type="Gene3D" id="1.10.287.130">
    <property type="match status" value="1"/>
</dbReference>
<dbReference type="CDD" id="cd00082">
    <property type="entry name" value="HisKA"/>
    <property type="match status" value="1"/>
</dbReference>
<evidence type="ECO:0000313" key="11">
    <source>
        <dbReference type="Proteomes" id="UP000245263"/>
    </source>
</evidence>
<dbReference type="InterPro" id="IPR004358">
    <property type="entry name" value="Sig_transdc_His_kin-like_C"/>
</dbReference>
<feature type="modified residue" description="4-aspartylphosphate" evidence="5">
    <location>
        <position position="1242"/>
    </location>
</feature>
<dbReference type="Pfam" id="PF08447">
    <property type="entry name" value="PAS_3"/>
    <property type="match status" value="4"/>
</dbReference>
<evidence type="ECO:0000256" key="1">
    <source>
        <dbReference type="ARBA" id="ARBA00000085"/>
    </source>
</evidence>
<dbReference type="PANTHER" id="PTHR45339:SF1">
    <property type="entry name" value="HYBRID SIGNAL TRANSDUCTION HISTIDINE KINASE J"/>
    <property type="match status" value="1"/>
</dbReference>
<evidence type="ECO:0000259" key="9">
    <source>
        <dbReference type="PROSITE" id="PS50113"/>
    </source>
</evidence>
<dbReference type="EMBL" id="AP025028">
    <property type="protein sequence ID" value="BDA79921.1"/>
    <property type="molecule type" value="Genomic_DNA"/>
</dbReference>
<feature type="domain" description="PAC" evidence="9">
    <location>
        <begin position="97"/>
        <end position="149"/>
    </location>
</feature>
<feature type="domain" description="Response regulatory" evidence="7">
    <location>
        <begin position="1336"/>
        <end position="1454"/>
    </location>
</feature>
<dbReference type="InterPro" id="IPR005467">
    <property type="entry name" value="His_kinase_dom"/>
</dbReference>
<dbReference type="CDD" id="cd00130">
    <property type="entry name" value="PAS"/>
    <property type="match status" value="7"/>
</dbReference>
<sequence>MAAKKANYLKEEFFDYLKSDPSLFRFILENSLDGIWFTDLEHPGQNWLSDSFWNTLGYDPKSAEENNLQWEDLIFPEDKIKASESYRKYIHQNSFSYEEVLRFKHQTGRTVWLQCRGTVIKNREGKPIRSFGSHVDITTLKENEIISQRNSSRLTSLLNNVGDMIFVLDSNFVFQEFQKQTTDSSFISPDEFTGNSLRSLPFPEGLADKIENCITHTIQTGEKTELDYSIHFAKEERRFHTIISPIYNEFDKVTEVICVARDITQNYKLQKTIEEERGIFINGPTVVFKWKADPGWSMDYISLNVQNLLGYSASDLLGEQNQYMDLIHPNDRERIKLEVKLYIKQKVTYFVQEYRVIKKDGSVITVIDYSTPIYDENDSVKAMFGYVQDISERKIFEEEILRQRNEIRRVYKRLEDTNSVAHIGGWDIDLRTNTLWWSKETKIMYEVDESYIPNLVTAMELIKEGKSREKFLQVYEEAITKGTTYDIEVQLLTLKGREFWARARGNPEFRDGKCIRIHGSIQDINELKLDEINRAITEEQFKKAFESAALGMAIVSLDGRYEEVNQSLCEMFGYSKEEMKNKTFQEITHEDDLKMNLAQLQELLDGKKDNYQVEKRYYRKDGSILYALFSVSIIRSLDGTPHHFVAQIKNITDRVIADQKLSYALGNLQTIMDASTHVSITSTDTSGVFTSFNKGAETLLGYTAEEMIGIQTPVVIHKEEEIIKRSEELSKEIGRPISGFETFVYNARLGQYDSSEWSYVRKDGTSFPVQLIVTAIRDQKGEIIGYLGIASDISQLKETQKQLRKSEERWQFALEGSGDGIWDWDAQTDKVFYSSQWKRMFGYEDNEIGNTLEEWDKRIHPDDKNVCYAKLNQHFNGETPFYSNEHRMLCKDGTYKWVLDRGKVIHWTNDKQPKRVIGTHTDITERKKMEKAVIDARLKAEAANLSKSEFLANMSHEIRTPLNGVIGFSDLLMRTELDETQQQYMQTVYQSATSLLDLINDILDFSKIEAGKMDLHIEKVDIFELAGQIGDMVKYKAHEKGLEILLNIHTNTPRFIWADSVRLRQVMVNLLGNAVKFTHSGEIEIKIECLNPQIDNPVKDFMFSVRDTGIGISASNRQKIFEAFEQEDSSTTRRYGGTGLGLAISNQLLGLMNTKLQLDSEPGMGSCFYFPLKLKSENGELPELNVELKIKKILLVDDNSNNLIILREMLAIKNIDADLATNGIEALEKINRQRDYDVILVDYHMPYMDGLEVIRNIRTKMGLSAEEQSIIFLHSSSNDLEVEKECSRLEVQLRIVKPIKMEQLFASLAKIREKPKRTKGKLTDSPAISKDKRSITVMIVEDNSVNMLLTKTIVKKCLPQSQIVEAENGIEAIDKFKLYLPDLILMDIQMPEMNGYDATVAIRKIPKGENIPILALTAGTVKGEEERCREAGMNDYISKPVVMATIKNKINKWTENWKVK</sequence>
<dbReference type="CDD" id="cd17546">
    <property type="entry name" value="REC_hyHK_CKI1_RcsC-like"/>
    <property type="match status" value="2"/>
</dbReference>
<keyword evidence="3 5" id="KW-0597">Phosphoprotein</keyword>
<feature type="domain" description="PAC" evidence="9">
    <location>
        <begin position="753"/>
        <end position="805"/>
    </location>
</feature>
<dbReference type="SMART" id="SM00448">
    <property type="entry name" value="REC"/>
    <property type="match status" value="2"/>
</dbReference>
<evidence type="ECO:0000259" key="8">
    <source>
        <dbReference type="PROSITE" id="PS50112"/>
    </source>
</evidence>
<dbReference type="RefSeq" id="WP_109020554.1">
    <property type="nucleotide sequence ID" value="NZ_AP025028.1"/>
</dbReference>
<dbReference type="CDD" id="cd16922">
    <property type="entry name" value="HATPase_EvgS-ArcB-TorS-like"/>
    <property type="match status" value="1"/>
</dbReference>
<dbReference type="InterPro" id="IPR000014">
    <property type="entry name" value="PAS"/>
</dbReference>
<feature type="domain" description="PAS" evidence="8">
    <location>
        <begin position="664"/>
        <end position="709"/>
    </location>
</feature>
<dbReference type="InterPro" id="IPR003594">
    <property type="entry name" value="HATPase_dom"/>
</dbReference>
<feature type="domain" description="PAS" evidence="8">
    <location>
        <begin position="537"/>
        <end position="607"/>
    </location>
</feature>
<dbReference type="SMART" id="SM00086">
    <property type="entry name" value="PAC"/>
    <property type="match status" value="7"/>
</dbReference>
<dbReference type="PROSITE" id="PS50113">
    <property type="entry name" value="PAC"/>
    <property type="match status" value="6"/>
</dbReference>
<protein>
    <recommendedName>
        <fullName evidence="2">histidine kinase</fullName>
        <ecNumber evidence="2">2.7.13.3</ecNumber>
    </recommendedName>
</protein>
<dbReference type="SMART" id="SM00387">
    <property type="entry name" value="HATPase_c"/>
    <property type="match status" value="1"/>
</dbReference>
<feature type="domain" description="PAC" evidence="9">
    <location>
        <begin position="350"/>
        <end position="402"/>
    </location>
</feature>
<dbReference type="InterPro" id="IPR003661">
    <property type="entry name" value="HisK_dim/P_dom"/>
</dbReference>
<dbReference type="SUPFAM" id="SSF52172">
    <property type="entry name" value="CheY-like"/>
    <property type="match status" value="2"/>
</dbReference>
<dbReference type="InterPro" id="IPR036097">
    <property type="entry name" value="HisK_dim/P_sf"/>
</dbReference>
<dbReference type="Pfam" id="PF02518">
    <property type="entry name" value="HATPase_c"/>
    <property type="match status" value="1"/>
</dbReference>
<comment type="catalytic activity">
    <reaction evidence="1">
        <text>ATP + protein L-histidine = ADP + protein N-phospho-L-histidine.</text>
        <dbReference type="EC" id="2.7.13.3"/>
    </reaction>
</comment>
<dbReference type="SUPFAM" id="SSF55785">
    <property type="entry name" value="PYP-like sensor domain (PAS domain)"/>
    <property type="match status" value="7"/>
</dbReference>
<proteinExistence type="predicted"/>
<gene>
    <name evidence="10" type="ORF">LPTSP3_g28510</name>
</gene>
<dbReference type="InterPro" id="IPR013656">
    <property type="entry name" value="PAS_4"/>
</dbReference>
<feature type="domain" description="PAC" evidence="9">
    <location>
        <begin position="882"/>
        <end position="935"/>
    </location>
</feature>
<dbReference type="Gene3D" id="3.30.450.20">
    <property type="entry name" value="PAS domain"/>
    <property type="match status" value="7"/>
</dbReference>
<dbReference type="Gene3D" id="3.40.50.2300">
    <property type="match status" value="2"/>
</dbReference>
<dbReference type="NCBIfam" id="TIGR00229">
    <property type="entry name" value="sensory_box"/>
    <property type="match status" value="6"/>
</dbReference>
<dbReference type="InterPro" id="IPR001610">
    <property type="entry name" value="PAC"/>
</dbReference>
<keyword evidence="4" id="KW-0902">Two-component regulatory system</keyword>
<dbReference type="InterPro" id="IPR000700">
    <property type="entry name" value="PAS-assoc_C"/>
</dbReference>
<keyword evidence="11" id="KW-1185">Reference proteome</keyword>
<dbReference type="InterPro" id="IPR001789">
    <property type="entry name" value="Sig_transdc_resp-reg_receiver"/>
</dbReference>
<dbReference type="PROSITE" id="PS50109">
    <property type="entry name" value="HIS_KIN"/>
    <property type="match status" value="1"/>
</dbReference>
<feature type="domain" description="PAS" evidence="8">
    <location>
        <begin position="300"/>
        <end position="346"/>
    </location>
</feature>
<dbReference type="Pfam" id="PF13426">
    <property type="entry name" value="PAS_9"/>
    <property type="match status" value="1"/>
</dbReference>
<evidence type="ECO:0000256" key="2">
    <source>
        <dbReference type="ARBA" id="ARBA00012438"/>
    </source>
</evidence>
<evidence type="ECO:0000256" key="5">
    <source>
        <dbReference type="PROSITE-ProRule" id="PRU00169"/>
    </source>
</evidence>
<feature type="domain" description="PAS" evidence="8">
    <location>
        <begin position="806"/>
        <end position="878"/>
    </location>
</feature>
<evidence type="ECO:0000259" key="7">
    <source>
        <dbReference type="PROSITE" id="PS50110"/>
    </source>
</evidence>
<organism evidence="10 11">
    <name type="scientific">Leptospira kobayashii</name>
    <dbReference type="NCBI Taxonomy" id="1917830"/>
    <lineage>
        <taxon>Bacteria</taxon>
        <taxon>Pseudomonadati</taxon>
        <taxon>Spirochaetota</taxon>
        <taxon>Spirochaetia</taxon>
        <taxon>Leptospirales</taxon>
        <taxon>Leptospiraceae</taxon>
        <taxon>Leptospira</taxon>
    </lineage>
</organism>
<evidence type="ECO:0000256" key="4">
    <source>
        <dbReference type="ARBA" id="ARBA00023012"/>
    </source>
</evidence>
<dbReference type="Pfam" id="PF08448">
    <property type="entry name" value="PAS_4"/>
    <property type="match status" value="1"/>
</dbReference>
<feature type="domain" description="PAC" evidence="9">
    <location>
        <begin position="224"/>
        <end position="275"/>
    </location>
</feature>
<dbReference type="Gene3D" id="3.30.565.10">
    <property type="entry name" value="Histidine kinase-like ATPase, C-terminal domain"/>
    <property type="match status" value="1"/>
</dbReference>
<feature type="domain" description="PAS" evidence="8">
    <location>
        <begin position="20"/>
        <end position="93"/>
    </location>
</feature>
<dbReference type="SUPFAM" id="SSF55874">
    <property type="entry name" value="ATPase domain of HSP90 chaperone/DNA topoisomerase II/histidine kinase"/>
    <property type="match status" value="1"/>
</dbReference>
<name>A0ABM7ULZ1_9LEPT</name>
<dbReference type="InterPro" id="IPR035965">
    <property type="entry name" value="PAS-like_dom_sf"/>
</dbReference>
<dbReference type="Pfam" id="PF00512">
    <property type="entry name" value="HisKA"/>
    <property type="match status" value="1"/>
</dbReference>
<feature type="domain" description="PAC" evidence="9">
    <location>
        <begin position="611"/>
        <end position="663"/>
    </location>
</feature>
<dbReference type="PRINTS" id="PR00344">
    <property type="entry name" value="BCTRLSENSOR"/>
</dbReference>
<dbReference type="InterPro" id="IPR036890">
    <property type="entry name" value="HATPase_C_sf"/>
</dbReference>
<dbReference type="Pfam" id="PF00072">
    <property type="entry name" value="Response_reg"/>
    <property type="match status" value="2"/>
</dbReference>
<dbReference type="PROSITE" id="PS50112">
    <property type="entry name" value="PAS"/>
    <property type="match status" value="5"/>
</dbReference>
<accession>A0ABM7ULZ1</accession>
<feature type="domain" description="Response regulatory" evidence="7">
    <location>
        <begin position="1192"/>
        <end position="1312"/>
    </location>
</feature>
<evidence type="ECO:0000259" key="6">
    <source>
        <dbReference type="PROSITE" id="PS50109"/>
    </source>
</evidence>
<reference evidence="10 11" key="1">
    <citation type="submission" date="2021-08" db="EMBL/GenBank/DDBJ databases">
        <title>Complete genome sequence of Leptospira kobayashii strain E30.</title>
        <authorList>
            <person name="Nakao R."/>
            <person name="Nakamura S."/>
            <person name="Masuzawa T."/>
            <person name="Koizumi N."/>
        </authorList>
    </citation>
    <scope>NUCLEOTIDE SEQUENCE [LARGE SCALE GENOMIC DNA]</scope>
    <source>
        <strain evidence="10 11">E30</strain>
    </source>
</reference>
<evidence type="ECO:0000313" key="10">
    <source>
        <dbReference type="EMBL" id="BDA79921.1"/>
    </source>
</evidence>
<feature type="domain" description="Histidine kinase" evidence="6">
    <location>
        <begin position="953"/>
        <end position="1176"/>
    </location>
</feature>
<dbReference type="EC" id="2.7.13.3" evidence="2"/>
<dbReference type="InterPro" id="IPR011006">
    <property type="entry name" value="CheY-like_superfamily"/>
</dbReference>
<dbReference type="PANTHER" id="PTHR45339">
    <property type="entry name" value="HYBRID SIGNAL TRANSDUCTION HISTIDINE KINASE J"/>
    <property type="match status" value="1"/>
</dbReference>
<feature type="modified residue" description="4-aspartylphosphate" evidence="5">
    <location>
        <position position="1387"/>
    </location>
</feature>
<dbReference type="SUPFAM" id="SSF47384">
    <property type="entry name" value="Homodimeric domain of signal transducing histidine kinase"/>
    <property type="match status" value="1"/>
</dbReference>
<dbReference type="SMART" id="SM00388">
    <property type="entry name" value="HisKA"/>
    <property type="match status" value="1"/>
</dbReference>
<dbReference type="SMART" id="SM00091">
    <property type="entry name" value="PAS"/>
    <property type="match status" value="6"/>
</dbReference>
<dbReference type="PROSITE" id="PS50110">
    <property type="entry name" value="RESPONSE_REGULATORY"/>
    <property type="match status" value="2"/>
</dbReference>
<dbReference type="InterPro" id="IPR013655">
    <property type="entry name" value="PAS_fold_3"/>
</dbReference>
<dbReference type="Proteomes" id="UP000245263">
    <property type="component" value="Chromosome 1"/>
</dbReference>